<reference evidence="2 3" key="1">
    <citation type="submission" date="2016-11" db="EMBL/GenBank/DDBJ databases">
        <authorList>
            <person name="Jaros S."/>
            <person name="Januszkiewicz K."/>
            <person name="Wedrychowicz H."/>
        </authorList>
    </citation>
    <scope>NUCLEOTIDE SEQUENCE [LARGE SCALE GENOMIC DNA]</scope>
    <source>
        <strain evidence="2 3">OK807</strain>
    </source>
</reference>
<evidence type="ECO:0000256" key="1">
    <source>
        <dbReference type="SAM" id="Phobius"/>
    </source>
</evidence>
<keyword evidence="1" id="KW-0812">Transmembrane</keyword>
<gene>
    <name evidence="2" type="ORF">SAMN02787144_1006255</name>
</gene>
<feature type="transmembrane region" description="Helical" evidence="1">
    <location>
        <begin position="20"/>
        <end position="42"/>
    </location>
</feature>
<sequence length="101" mass="10742">MRVSVVPNPQVEAGLLRACVVVVVSMLVPAVWVAAVALGIRWGAGNPWSWLAPFVLVCVGTLGLSRPVCRTVRLLVARWTATAIPAGYRQAGPVTRMSTGY</sequence>
<feature type="transmembrane region" description="Helical" evidence="1">
    <location>
        <begin position="48"/>
        <end position="65"/>
    </location>
</feature>
<accession>A0A1K2A3B5</accession>
<proteinExistence type="predicted"/>
<dbReference type="Proteomes" id="UP000181909">
    <property type="component" value="Unassembled WGS sequence"/>
</dbReference>
<dbReference type="AlphaFoldDB" id="A0A1K2A3B5"/>
<dbReference type="STRING" id="1893.SAMN02787144_1006255"/>
<evidence type="ECO:0000313" key="3">
    <source>
        <dbReference type="Proteomes" id="UP000181909"/>
    </source>
</evidence>
<name>A0A1K2A3B5_STRAR</name>
<organism evidence="2 3">
    <name type="scientific">Streptomyces atratus</name>
    <dbReference type="NCBI Taxonomy" id="1893"/>
    <lineage>
        <taxon>Bacteria</taxon>
        <taxon>Bacillati</taxon>
        <taxon>Actinomycetota</taxon>
        <taxon>Actinomycetes</taxon>
        <taxon>Kitasatosporales</taxon>
        <taxon>Streptomycetaceae</taxon>
        <taxon>Streptomyces</taxon>
    </lineage>
</organism>
<keyword evidence="1" id="KW-0472">Membrane</keyword>
<protein>
    <submittedName>
        <fullName evidence="2">Uncharacterized protein</fullName>
    </submittedName>
</protein>
<keyword evidence="1" id="KW-1133">Transmembrane helix</keyword>
<dbReference type="EMBL" id="FPJO01000006">
    <property type="protein sequence ID" value="SFX80962.1"/>
    <property type="molecule type" value="Genomic_DNA"/>
</dbReference>
<evidence type="ECO:0000313" key="2">
    <source>
        <dbReference type="EMBL" id="SFX80962.1"/>
    </source>
</evidence>